<dbReference type="SUPFAM" id="SSF51126">
    <property type="entry name" value="Pectin lyase-like"/>
    <property type="match status" value="1"/>
</dbReference>
<dbReference type="InterPro" id="IPR012334">
    <property type="entry name" value="Pectin_lyas_fold"/>
</dbReference>
<dbReference type="AlphaFoldDB" id="X1Q5A2"/>
<feature type="non-terminal residue" evidence="2">
    <location>
        <position position="1"/>
    </location>
</feature>
<evidence type="ECO:0000313" key="2">
    <source>
        <dbReference type="EMBL" id="GAI38429.1"/>
    </source>
</evidence>
<sequence length="253" mass="26493">GNKANQAAGDIIFVNGGTFLKVLGCTLEDSWRDGIRFDGGGAWQANSEVRECTIYEAGSSGFWSQDGQEISVIKNLIKGSVAYGIVLRGDCCAEHNTVLDTDLDGIFCAGFSVSIIGNHINREDNAFSTGQVDINVGGNETTVIGNKVWYAGLDGIHVTTNGNLIDGNQANGSERHGIKISGDMNVIDGNIVNDNSASEDGTFDNIHLVDGASNNVIDSNQCFGAGPTWNPGYGINIAGVNCVGNIVGENSIS</sequence>
<reference evidence="2" key="1">
    <citation type="journal article" date="2014" name="Front. Microbiol.">
        <title>High frequency of phylogenetically diverse reductive dehalogenase-homologous genes in deep subseafloor sedimentary metagenomes.</title>
        <authorList>
            <person name="Kawai M."/>
            <person name="Futagami T."/>
            <person name="Toyoda A."/>
            <person name="Takaki Y."/>
            <person name="Nishi S."/>
            <person name="Hori S."/>
            <person name="Arai W."/>
            <person name="Tsubouchi T."/>
            <person name="Morono Y."/>
            <person name="Uchiyama I."/>
            <person name="Ito T."/>
            <person name="Fujiyama A."/>
            <person name="Inagaki F."/>
            <person name="Takami H."/>
        </authorList>
    </citation>
    <scope>NUCLEOTIDE SEQUENCE</scope>
    <source>
        <strain evidence="2">Expedition CK06-06</strain>
    </source>
</reference>
<comment type="caution">
    <text evidence="2">The sequence shown here is derived from an EMBL/GenBank/DDBJ whole genome shotgun (WGS) entry which is preliminary data.</text>
</comment>
<organism evidence="2">
    <name type="scientific">marine sediment metagenome</name>
    <dbReference type="NCBI Taxonomy" id="412755"/>
    <lineage>
        <taxon>unclassified sequences</taxon>
        <taxon>metagenomes</taxon>
        <taxon>ecological metagenomes</taxon>
    </lineage>
</organism>
<accession>X1Q5A2</accession>
<protein>
    <recommendedName>
        <fullName evidence="1">Right handed beta helix domain-containing protein</fullName>
    </recommendedName>
</protein>
<feature type="domain" description="Right handed beta helix" evidence="1">
    <location>
        <begin position="11"/>
        <end position="122"/>
    </location>
</feature>
<feature type="non-terminal residue" evidence="2">
    <location>
        <position position="253"/>
    </location>
</feature>
<name>X1Q5A2_9ZZZZ</name>
<evidence type="ECO:0000259" key="1">
    <source>
        <dbReference type="Pfam" id="PF13229"/>
    </source>
</evidence>
<dbReference type="InterPro" id="IPR011050">
    <property type="entry name" value="Pectin_lyase_fold/virulence"/>
</dbReference>
<dbReference type="Gene3D" id="2.160.20.10">
    <property type="entry name" value="Single-stranded right-handed beta-helix, Pectin lyase-like"/>
    <property type="match status" value="1"/>
</dbReference>
<dbReference type="SMART" id="SM00710">
    <property type="entry name" value="PbH1"/>
    <property type="match status" value="6"/>
</dbReference>
<dbReference type="EMBL" id="BARV01031508">
    <property type="protein sequence ID" value="GAI38429.1"/>
    <property type="molecule type" value="Genomic_DNA"/>
</dbReference>
<dbReference type="Pfam" id="PF13229">
    <property type="entry name" value="Beta_helix"/>
    <property type="match status" value="1"/>
</dbReference>
<proteinExistence type="predicted"/>
<dbReference type="InterPro" id="IPR039448">
    <property type="entry name" value="Beta_helix"/>
</dbReference>
<gene>
    <name evidence="2" type="ORF">S06H3_49842</name>
</gene>
<dbReference type="InterPro" id="IPR006626">
    <property type="entry name" value="PbH1"/>
</dbReference>